<dbReference type="SMART" id="SM00248">
    <property type="entry name" value="ANK"/>
    <property type="match status" value="4"/>
</dbReference>
<keyword evidence="4" id="KW-0863">Zinc-finger</keyword>
<dbReference type="Pfam" id="PF12796">
    <property type="entry name" value="Ank_2"/>
    <property type="match status" value="2"/>
</dbReference>
<dbReference type="Proteomes" id="UP000515124">
    <property type="component" value="Unplaced"/>
</dbReference>
<gene>
    <name evidence="8" type="primary">LOC110748967</name>
</gene>
<reference evidence="8" key="1">
    <citation type="submission" date="2025-08" db="UniProtKB">
        <authorList>
            <consortium name="RefSeq"/>
        </authorList>
    </citation>
    <scope>IDENTIFICATION</scope>
</reference>
<evidence type="ECO:0000256" key="2">
    <source>
        <dbReference type="ARBA" id="ARBA00023043"/>
    </source>
</evidence>
<protein>
    <submittedName>
        <fullName evidence="8">E3 ubiquitin-protein ligase XBAT34 isoform X2</fullName>
    </submittedName>
</protein>
<evidence type="ECO:0000256" key="3">
    <source>
        <dbReference type="PROSITE-ProRule" id="PRU00023"/>
    </source>
</evidence>
<dbReference type="InterPro" id="IPR013083">
    <property type="entry name" value="Znf_RING/FYVE/PHD"/>
</dbReference>
<dbReference type="InterPro" id="IPR050889">
    <property type="entry name" value="Dendritic_Spine_Reg/Scaffold"/>
</dbReference>
<evidence type="ECO:0000256" key="4">
    <source>
        <dbReference type="PROSITE-ProRule" id="PRU00175"/>
    </source>
</evidence>
<organism evidence="7 8">
    <name type="scientific">Prunus avium</name>
    <name type="common">Cherry</name>
    <name type="synonym">Cerasus avium</name>
    <dbReference type="NCBI Taxonomy" id="42229"/>
    <lineage>
        <taxon>Eukaryota</taxon>
        <taxon>Viridiplantae</taxon>
        <taxon>Streptophyta</taxon>
        <taxon>Embryophyta</taxon>
        <taxon>Tracheophyta</taxon>
        <taxon>Spermatophyta</taxon>
        <taxon>Magnoliopsida</taxon>
        <taxon>eudicotyledons</taxon>
        <taxon>Gunneridae</taxon>
        <taxon>Pentapetalae</taxon>
        <taxon>rosids</taxon>
        <taxon>fabids</taxon>
        <taxon>Rosales</taxon>
        <taxon>Rosaceae</taxon>
        <taxon>Amygdaloideae</taxon>
        <taxon>Amygdaleae</taxon>
        <taxon>Prunus</taxon>
    </lineage>
</organism>
<dbReference type="SUPFAM" id="SSF57850">
    <property type="entry name" value="RING/U-box"/>
    <property type="match status" value="1"/>
</dbReference>
<dbReference type="Pfam" id="PF13920">
    <property type="entry name" value="zf-C3HC4_3"/>
    <property type="match status" value="1"/>
</dbReference>
<dbReference type="AlphaFoldDB" id="A0A6P5RPX5"/>
<keyword evidence="7" id="KW-1185">Reference proteome</keyword>
<dbReference type="PROSITE" id="PS50089">
    <property type="entry name" value="ZF_RING_2"/>
    <property type="match status" value="1"/>
</dbReference>
<feature type="domain" description="RING-type" evidence="6">
    <location>
        <begin position="415"/>
        <end position="454"/>
    </location>
</feature>
<feature type="repeat" description="ANK" evidence="3">
    <location>
        <begin position="75"/>
        <end position="107"/>
    </location>
</feature>
<feature type="compositionally biased region" description="Low complexity" evidence="5">
    <location>
        <begin position="336"/>
        <end position="347"/>
    </location>
</feature>
<evidence type="ECO:0000313" key="7">
    <source>
        <dbReference type="Proteomes" id="UP000515124"/>
    </source>
</evidence>
<dbReference type="CDD" id="cd23129">
    <property type="entry name" value="RING-HC_XBAT35-like"/>
    <property type="match status" value="1"/>
</dbReference>
<dbReference type="InterPro" id="IPR001841">
    <property type="entry name" value="Znf_RING"/>
</dbReference>
<keyword evidence="4" id="KW-0479">Metal-binding</keyword>
<name>A0A6P5RPX5_PRUAV</name>
<dbReference type="PANTHER" id="PTHR24166:SF45">
    <property type="entry name" value="E3 UBIQUITIN-PROTEIN LIGASE XBAT35"/>
    <property type="match status" value="1"/>
</dbReference>
<dbReference type="InterPro" id="IPR036770">
    <property type="entry name" value="Ankyrin_rpt-contain_sf"/>
</dbReference>
<dbReference type="PANTHER" id="PTHR24166">
    <property type="entry name" value="ROLLING PEBBLES, ISOFORM B"/>
    <property type="match status" value="1"/>
</dbReference>
<evidence type="ECO:0000256" key="1">
    <source>
        <dbReference type="ARBA" id="ARBA00022737"/>
    </source>
</evidence>
<dbReference type="SUPFAM" id="SSF48403">
    <property type="entry name" value="Ankyrin repeat"/>
    <property type="match status" value="1"/>
</dbReference>
<evidence type="ECO:0000313" key="8">
    <source>
        <dbReference type="RefSeq" id="XP_021804647.1"/>
    </source>
</evidence>
<keyword evidence="2 3" id="KW-0040">ANK repeat</keyword>
<dbReference type="GeneID" id="110748967"/>
<feature type="repeat" description="ANK" evidence="3">
    <location>
        <begin position="39"/>
        <end position="72"/>
    </location>
</feature>
<evidence type="ECO:0000259" key="6">
    <source>
        <dbReference type="PROSITE" id="PS50089"/>
    </source>
</evidence>
<dbReference type="SMART" id="SM00184">
    <property type="entry name" value="RING"/>
    <property type="match status" value="1"/>
</dbReference>
<dbReference type="Gene3D" id="1.25.40.20">
    <property type="entry name" value="Ankyrin repeat-containing domain"/>
    <property type="match status" value="1"/>
</dbReference>
<accession>A0A6P5RPX5</accession>
<dbReference type="RefSeq" id="XP_021804647.1">
    <property type="nucleotide sequence ID" value="XM_021948955.1"/>
</dbReference>
<dbReference type="GO" id="GO:0008270">
    <property type="term" value="F:zinc ion binding"/>
    <property type="evidence" value="ECO:0007669"/>
    <property type="project" value="UniProtKB-KW"/>
</dbReference>
<dbReference type="PROSITE" id="PS50297">
    <property type="entry name" value="ANK_REP_REGION"/>
    <property type="match status" value="2"/>
</dbReference>
<keyword evidence="1" id="KW-0677">Repeat</keyword>
<proteinExistence type="predicted"/>
<dbReference type="PROSITE" id="PS50088">
    <property type="entry name" value="ANK_REPEAT"/>
    <property type="match status" value="2"/>
</dbReference>
<feature type="compositionally biased region" description="Polar residues" evidence="5">
    <location>
        <begin position="349"/>
        <end position="362"/>
    </location>
</feature>
<sequence length="466" mass="50358">MGLQQSKDELLYQQVSYGNIEGIKALCREGAGLEWIDREGKTPLILACINPGLYNVAKALIELGANVNAYRPGRNAGTPLHHAAKKGLEDIVNLLLSHGANVLIMNDDCQTPLDVARAKGHTNVVRAIERHICLFSGWLREFYGPGFLEVLAPLLVSRKVWVVVLPSGSRKPTKPFKLELAIYSSMQDARPRTVVALWKVNLEEPKLHQSDPSVVIHDSSTKTRIKLASADENDKQQLQWFCNACKGIPQARPAFLANNQPPVVPATAPPPAEDLELDMAINASIQSALQERPSFPDAHLTYEASASSSDNGWSTSSMNTGIYNGWDAPTADPNASSSSEWPGNESSQKTEIQDISSIQTAPTPDIIPSAPPVADEEPIHYPSIDFSPIDMPSPSVEGIPAKLNEKKGGSDSSSCVICLDAPVEGACIPCGHMAGCMSCLGEIKAKKWGCPVCRAKIDQIVRLYAV</sequence>
<keyword evidence="4" id="KW-0862">Zinc</keyword>
<evidence type="ECO:0000256" key="5">
    <source>
        <dbReference type="SAM" id="MobiDB-lite"/>
    </source>
</evidence>
<dbReference type="Gene3D" id="3.30.40.10">
    <property type="entry name" value="Zinc/RING finger domain, C3HC4 (zinc finger)"/>
    <property type="match status" value="1"/>
</dbReference>
<dbReference type="InterPro" id="IPR002110">
    <property type="entry name" value="Ankyrin_rpt"/>
</dbReference>
<feature type="region of interest" description="Disordered" evidence="5">
    <location>
        <begin position="324"/>
        <end position="386"/>
    </location>
</feature>